<dbReference type="PRINTS" id="PR01874">
    <property type="entry name" value="DNAREPAIRADA"/>
</dbReference>
<evidence type="ECO:0000256" key="9">
    <source>
        <dbReference type="ARBA" id="ARBA00023125"/>
    </source>
</evidence>
<accession>H3NLK4</accession>
<keyword evidence="5" id="KW-0378">Hydrolase</keyword>
<dbReference type="InterPro" id="IPR003593">
    <property type="entry name" value="AAA+_ATPase"/>
</dbReference>
<dbReference type="Pfam" id="PF18073">
    <property type="entry name" value="Zn_ribbon_LapB"/>
    <property type="match status" value="1"/>
</dbReference>
<dbReference type="InterPro" id="IPR041166">
    <property type="entry name" value="Rubredoxin_2"/>
</dbReference>
<keyword evidence="4 12" id="KW-0863">Zinc-finger</keyword>
<evidence type="ECO:0000259" key="13">
    <source>
        <dbReference type="PROSITE" id="PS50162"/>
    </source>
</evidence>
<evidence type="ECO:0000256" key="11">
    <source>
        <dbReference type="NCBIfam" id="TIGR00416"/>
    </source>
</evidence>
<dbReference type="AlphaFoldDB" id="H3NLK4"/>
<evidence type="ECO:0000256" key="8">
    <source>
        <dbReference type="ARBA" id="ARBA00023016"/>
    </source>
</evidence>
<proteinExistence type="inferred from homology"/>
<dbReference type="GO" id="GO:0008270">
    <property type="term" value="F:zinc ion binding"/>
    <property type="evidence" value="ECO:0007669"/>
    <property type="project" value="UniProtKB-KW"/>
</dbReference>
<dbReference type="InterPro" id="IPR014774">
    <property type="entry name" value="KaiC-like_dom"/>
</dbReference>
<keyword evidence="8" id="KW-0346">Stress response</keyword>
<dbReference type="PANTHER" id="PTHR32472">
    <property type="entry name" value="DNA REPAIR PROTEIN RADA"/>
    <property type="match status" value="1"/>
</dbReference>
<dbReference type="PANTHER" id="PTHR32472:SF10">
    <property type="entry name" value="DNA REPAIR PROTEIN RADA-LIKE PROTEIN"/>
    <property type="match status" value="1"/>
</dbReference>
<dbReference type="HOGENOM" id="CLU_018264_0_0_9"/>
<evidence type="ECO:0000256" key="3">
    <source>
        <dbReference type="ARBA" id="ARBA00022763"/>
    </source>
</evidence>
<sequence length="455" mass="50323">MKLKTIYRCTECGAEHIAWAGKCSSCGSWNTLVEEVVEKNPKSKSQTLNRVSKKSNRLKSVSSDTSERILTGINEFDRTIGGGIVQDSVSILTAKPGAGKSTLLLEISYNLAKSGKKILYISGEESESQIKNRANRIMDDIPEDIYIISTNSMDLAIEEIKDINPDVIFLDSIQTLALSEYSQRPGTPTQTIECANAIVDICKDSNNPKAAILVGHMTKSGEMAGLMTLEHLVDTVLVLENQDDTQLRVLRTTKNRFGYTGEIGLFDMVESGLKEVLNPSEYFITPRQKPVEGSALAVIKEGSRILTVEVESLVSPSFTPYPIRIGDSLRKDQLNTLISILEQRVGFGLYDKNVILKTTGGLKLSEQAVNLAIIMSIVSSLKKIGIDNHTVFIAEVGLTGELKRVPDIEKRLLELDRLGFTKAYIAKGNYDLSKLQNLEVKQLYNINEVIKDVFR</sequence>
<evidence type="ECO:0000256" key="1">
    <source>
        <dbReference type="ARBA" id="ARBA00022723"/>
    </source>
</evidence>
<dbReference type="SUPFAM" id="SSF54211">
    <property type="entry name" value="Ribosomal protein S5 domain 2-like"/>
    <property type="match status" value="1"/>
</dbReference>
<dbReference type="eggNOG" id="COG1066">
    <property type="taxonomic scope" value="Bacteria"/>
</dbReference>
<dbReference type="InterPro" id="IPR004504">
    <property type="entry name" value="DNA_repair_RadA"/>
</dbReference>
<dbReference type="GO" id="GO:0005829">
    <property type="term" value="C:cytosol"/>
    <property type="evidence" value="ECO:0007669"/>
    <property type="project" value="TreeGrafter"/>
</dbReference>
<dbReference type="GO" id="GO:0140664">
    <property type="term" value="F:ATP-dependent DNA damage sensor activity"/>
    <property type="evidence" value="ECO:0007669"/>
    <property type="project" value="InterPro"/>
</dbReference>
<organism evidence="14 15">
    <name type="scientific">Helcococcus kunzii ATCC 51366</name>
    <dbReference type="NCBI Taxonomy" id="883114"/>
    <lineage>
        <taxon>Bacteria</taxon>
        <taxon>Bacillati</taxon>
        <taxon>Bacillota</taxon>
        <taxon>Tissierellia</taxon>
        <taxon>Tissierellales</taxon>
        <taxon>Peptoniphilaceae</taxon>
        <taxon>Helcococcus</taxon>
    </lineage>
</organism>
<keyword evidence="10 12" id="KW-0234">DNA repair</keyword>
<name>H3NLK4_9FIRM</name>
<dbReference type="STRING" id="883114.HMPREF9709_00215"/>
<dbReference type="PROSITE" id="PS50162">
    <property type="entry name" value="RECA_2"/>
    <property type="match status" value="1"/>
</dbReference>
<evidence type="ECO:0000256" key="5">
    <source>
        <dbReference type="ARBA" id="ARBA00022801"/>
    </source>
</evidence>
<reference evidence="14 15" key="1">
    <citation type="submission" date="2012-01" db="EMBL/GenBank/DDBJ databases">
        <title>The Genome Sequence of Helcococcus kunzii ATCC 51366.</title>
        <authorList>
            <consortium name="The Broad Institute Genome Sequencing Platform"/>
            <person name="Earl A."/>
            <person name="Ward D."/>
            <person name="Feldgarden M."/>
            <person name="Gevers D."/>
            <person name="Huys G."/>
            <person name="Young S.K."/>
            <person name="Zeng Q."/>
            <person name="Gargeya S."/>
            <person name="Fitzgerald M."/>
            <person name="Haas B."/>
            <person name="Abouelleil A."/>
            <person name="Alvarado L."/>
            <person name="Arachchi H.M."/>
            <person name="Berlin A."/>
            <person name="Chapman S.B."/>
            <person name="Gearin G."/>
            <person name="Goldberg J."/>
            <person name="Griggs A."/>
            <person name="Gujja S."/>
            <person name="Hansen M."/>
            <person name="Heiman D."/>
            <person name="Howarth C."/>
            <person name="Larimer J."/>
            <person name="Lui A."/>
            <person name="MacDonald P.J.P."/>
            <person name="McCowen C."/>
            <person name="Montmayeur A."/>
            <person name="Murphy C."/>
            <person name="Neiman D."/>
            <person name="Pearson M."/>
            <person name="Priest M."/>
            <person name="Roberts A."/>
            <person name="Saif S."/>
            <person name="Shea T."/>
            <person name="Sisk P."/>
            <person name="Stolte C."/>
            <person name="Sykes S."/>
            <person name="Wortman J."/>
            <person name="Nusbaum C."/>
            <person name="Birren B."/>
        </authorList>
    </citation>
    <scope>NUCLEOTIDE SEQUENCE [LARGE SCALE GENOMIC DNA]</scope>
    <source>
        <strain evidence="14 15">ATCC 51366</strain>
    </source>
</reference>
<dbReference type="InterPro" id="IPR020568">
    <property type="entry name" value="Ribosomal_Su5_D2-typ_SF"/>
</dbReference>
<protein>
    <recommendedName>
        <fullName evidence="11 12">DNA repair protein RadA</fullName>
    </recommendedName>
</protein>
<dbReference type="Proteomes" id="UP000004191">
    <property type="component" value="Unassembled WGS sequence"/>
</dbReference>
<dbReference type="EMBL" id="AGEI01000006">
    <property type="protein sequence ID" value="EHR35856.1"/>
    <property type="molecule type" value="Genomic_DNA"/>
</dbReference>
<keyword evidence="9 12" id="KW-0238">DNA-binding</keyword>
<keyword evidence="2 12" id="KW-0547">Nucleotide-binding</keyword>
<keyword evidence="15" id="KW-1185">Reference proteome</keyword>
<evidence type="ECO:0000256" key="6">
    <source>
        <dbReference type="ARBA" id="ARBA00022833"/>
    </source>
</evidence>
<evidence type="ECO:0000256" key="12">
    <source>
        <dbReference type="RuleBase" id="RU003555"/>
    </source>
</evidence>
<dbReference type="GO" id="GO:0016787">
    <property type="term" value="F:hydrolase activity"/>
    <property type="evidence" value="ECO:0007669"/>
    <property type="project" value="UniProtKB-KW"/>
</dbReference>
<dbReference type="GO" id="GO:0003684">
    <property type="term" value="F:damaged DNA binding"/>
    <property type="evidence" value="ECO:0007669"/>
    <property type="project" value="InterPro"/>
</dbReference>
<dbReference type="GO" id="GO:0000725">
    <property type="term" value="P:recombinational repair"/>
    <property type="evidence" value="ECO:0007669"/>
    <property type="project" value="TreeGrafter"/>
</dbReference>
<evidence type="ECO:0000313" key="15">
    <source>
        <dbReference type="Proteomes" id="UP000004191"/>
    </source>
</evidence>
<dbReference type="GO" id="GO:0005524">
    <property type="term" value="F:ATP binding"/>
    <property type="evidence" value="ECO:0007669"/>
    <property type="project" value="UniProtKB-UniRule"/>
</dbReference>
<feature type="domain" description="RecA family profile 1" evidence="13">
    <location>
        <begin position="65"/>
        <end position="217"/>
    </location>
</feature>
<gene>
    <name evidence="14" type="ORF">HMPREF9709_00215</name>
</gene>
<dbReference type="Gene3D" id="3.40.50.300">
    <property type="entry name" value="P-loop containing nucleotide triphosphate hydrolases"/>
    <property type="match status" value="1"/>
</dbReference>
<dbReference type="RefSeq" id="WP_005397114.1">
    <property type="nucleotide sequence ID" value="NZ_JH601088.1"/>
</dbReference>
<comment type="similarity">
    <text evidence="12">Belongs to the RecA family. RadA subfamily.</text>
</comment>
<evidence type="ECO:0000256" key="2">
    <source>
        <dbReference type="ARBA" id="ARBA00022741"/>
    </source>
</evidence>
<evidence type="ECO:0000256" key="4">
    <source>
        <dbReference type="ARBA" id="ARBA00022771"/>
    </source>
</evidence>
<dbReference type="InterPro" id="IPR020588">
    <property type="entry name" value="RecA_ATP-bd"/>
</dbReference>
<dbReference type="InterPro" id="IPR027417">
    <property type="entry name" value="P-loop_NTPase"/>
</dbReference>
<dbReference type="SMART" id="SM00382">
    <property type="entry name" value="AAA"/>
    <property type="match status" value="1"/>
</dbReference>
<keyword evidence="1 12" id="KW-0479">Metal-binding</keyword>
<dbReference type="InterPro" id="IPR014721">
    <property type="entry name" value="Ribsml_uS5_D2-typ_fold_subgr"/>
</dbReference>
<evidence type="ECO:0000256" key="7">
    <source>
        <dbReference type="ARBA" id="ARBA00022840"/>
    </source>
</evidence>
<keyword evidence="7 12" id="KW-0067">ATP-binding</keyword>
<comment type="caution">
    <text evidence="14">The sequence shown here is derived from an EMBL/GenBank/DDBJ whole genome shotgun (WGS) entry which is preliminary data.</text>
</comment>
<dbReference type="OrthoDB" id="9803906at2"/>
<dbReference type="NCBIfam" id="TIGR00416">
    <property type="entry name" value="sms"/>
    <property type="match status" value="1"/>
</dbReference>
<dbReference type="SUPFAM" id="SSF52540">
    <property type="entry name" value="P-loop containing nucleoside triphosphate hydrolases"/>
    <property type="match status" value="1"/>
</dbReference>
<dbReference type="PATRIC" id="fig|883114.3.peg.211"/>
<dbReference type="GeneID" id="96998239"/>
<evidence type="ECO:0000256" key="10">
    <source>
        <dbReference type="ARBA" id="ARBA00023204"/>
    </source>
</evidence>
<comment type="function">
    <text evidence="12">DNA-dependent ATPase involved in processing of recombination intermediates, plays a role in repairing DNA breaks. Stimulates the branch migration of RecA-mediated strand transfer reactions, allowing the 3' invading strand to extend heteroduplex DNA faster. Binds ssDNA in the presence of ADP but not other nucleotides, has ATPase activity that is stimulated by ssDNA and various branched DNA structures, but inhibited by SSB. Does not have RecA's homology-searching function.</text>
</comment>
<dbReference type="Pfam" id="PF06745">
    <property type="entry name" value="ATPase"/>
    <property type="match status" value="1"/>
</dbReference>
<keyword evidence="6 12" id="KW-0862">Zinc</keyword>
<evidence type="ECO:0000313" key="14">
    <source>
        <dbReference type="EMBL" id="EHR35856.1"/>
    </source>
</evidence>
<dbReference type="Gene3D" id="3.30.230.10">
    <property type="match status" value="1"/>
</dbReference>
<keyword evidence="3 12" id="KW-0227">DNA damage</keyword>